<name>A0A7X9DJI7_UNCKA</name>
<keyword evidence="1" id="KW-0139">CF(1)</keyword>
<dbReference type="GO" id="GO:0045259">
    <property type="term" value="C:proton-transporting ATP synthase complex"/>
    <property type="evidence" value="ECO:0007669"/>
    <property type="project" value="UniProtKB-KW"/>
</dbReference>
<accession>A0A7X9DJI7</accession>
<dbReference type="EMBL" id="JAAZNL010000003">
    <property type="protein sequence ID" value="NMB69635.1"/>
    <property type="molecule type" value="Genomic_DNA"/>
</dbReference>
<reference evidence="2 3" key="1">
    <citation type="journal article" date="2020" name="Biotechnol. Biofuels">
        <title>New insights from the biogas microbiome by comprehensive genome-resolved metagenomics of nearly 1600 species originating from multiple anaerobic digesters.</title>
        <authorList>
            <person name="Campanaro S."/>
            <person name="Treu L."/>
            <person name="Rodriguez-R L.M."/>
            <person name="Kovalovszki A."/>
            <person name="Ziels R.M."/>
            <person name="Maus I."/>
            <person name="Zhu X."/>
            <person name="Kougias P.G."/>
            <person name="Basile A."/>
            <person name="Luo G."/>
            <person name="Schluter A."/>
            <person name="Konstantinidis K.T."/>
            <person name="Angelidaki I."/>
        </authorList>
    </citation>
    <scope>NUCLEOTIDE SEQUENCE [LARGE SCALE GENOMIC DNA]</scope>
    <source>
        <strain evidence="2">AS27yjCOA_165</strain>
    </source>
</reference>
<comment type="caution">
    <text evidence="2">The sequence shown here is derived from an EMBL/GenBank/DDBJ whole genome shotgun (WGS) entry which is preliminary data.</text>
</comment>
<sequence length="88" mass="10193">MPQLNNTELTLDFYMRSRTKNYFHGTIHSLTAYNDKGELDILPMHTNFVSIVTKYVIVDKGLSTEQKFDYESGVLSVQERKIDLYVGI</sequence>
<keyword evidence="1" id="KW-0066">ATP synthesis</keyword>
<proteinExistence type="predicted"/>
<protein>
    <recommendedName>
        <fullName evidence="4">ATP synthase F1 complex delta/epsilon subunit N-terminal domain-containing protein</fullName>
    </recommendedName>
</protein>
<dbReference type="Gene3D" id="2.60.15.10">
    <property type="entry name" value="F0F1 ATP synthase delta/epsilon subunit, N-terminal"/>
    <property type="match status" value="1"/>
</dbReference>
<evidence type="ECO:0000256" key="1">
    <source>
        <dbReference type="ARBA" id="ARBA00023196"/>
    </source>
</evidence>
<organism evidence="2 3">
    <name type="scientific">candidate division WWE3 bacterium</name>
    <dbReference type="NCBI Taxonomy" id="2053526"/>
    <lineage>
        <taxon>Bacteria</taxon>
        <taxon>Katanobacteria</taxon>
    </lineage>
</organism>
<dbReference type="InterPro" id="IPR036771">
    <property type="entry name" value="ATPsynth_dsu/esu_N"/>
</dbReference>
<gene>
    <name evidence="2" type="ORF">GYA27_00325</name>
</gene>
<evidence type="ECO:0000313" key="3">
    <source>
        <dbReference type="Proteomes" id="UP000526033"/>
    </source>
</evidence>
<evidence type="ECO:0000313" key="2">
    <source>
        <dbReference type="EMBL" id="NMB69635.1"/>
    </source>
</evidence>
<dbReference type="SUPFAM" id="SSF51344">
    <property type="entry name" value="Epsilon subunit of F1F0-ATP synthase N-terminal domain"/>
    <property type="match status" value="1"/>
</dbReference>
<evidence type="ECO:0008006" key="4">
    <source>
        <dbReference type="Google" id="ProtNLM"/>
    </source>
</evidence>
<dbReference type="Proteomes" id="UP000526033">
    <property type="component" value="Unassembled WGS sequence"/>
</dbReference>
<dbReference type="AlphaFoldDB" id="A0A7X9DJI7"/>